<protein>
    <submittedName>
        <fullName evidence="1">Uncharacterized protein</fullName>
    </submittedName>
</protein>
<evidence type="ECO:0000313" key="2">
    <source>
        <dbReference type="Proteomes" id="UP000001654"/>
    </source>
</evidence>
<dbReference type="Proteomes" id="UP000001654">
    <property type="component" value="Chromosome"/>
</dbReference>
<dbReference type="HOGENOM" id="CLU_3359360_0_0_10"/>
<dbReference type="KEGG" id="zpr:ZPR_3616"/>
<dbReference type="AlphaFoldDB" id="D5BKL4"/>
<accession>D5BKL4</accession>
<gene>
    <name evidence="1" type="ordered locus">ZPR_3616</name>
</gene>
<proteinExistence type="predicted"/>
<name>D5BKL4_ZUNPS</name>
<keyword evidence="2" id="KW-1185">Reference proteome</keyword>
<dbReference type="EMBL" id="CP001650">
    <property type="protein sequence ID" value="ADF53926.1"/>
    <property type="molecule type" value="Genomic_DNA"/>
</dbReference>
<sequence length="36" mass="4247">MTFKRVLSFNFSSTCKLKTLFSAGFCFHFRHAILFL</sequence>
<evidence type="ECO:0000313" key="1">
    <source>
        <dbReference type="EMBL" id="ADF53926.1"/>
    </source>
</evidence>
<organism evidence="1 2">
    <name type="scientific">Zunongwangia profunda (strain DSM 18752 / CCTCC AB 206139 / SM-A87)</name>
    <name type="common">Wangia profunda</name>
    <dbReference type="NCBI Taxonomy" id="655815"/>
    <lineage>
        <taxon>Bacteria</taxon>
        <taxon>Pseudomonadati</taxon>
        <taxon>Bacteroidota</taxon>
        <taxon>Flavobacteriia</taxon>
        <taxon>Flavobacteriales</taxon>
        <taxon>Flavobacteriaceae</taxon>
        <taxon>Zunongwangia</taxon>
    </lineage>
</organism>
<reference evidence="1 2" key="1">
    <citation type="journal article" date="2010" name="BMC Genomics">
        <title>The complete genome of Zunongwangia profunda SM-A87 reveals its adaptation to the deep-sea environment and ecological role in sedimentary organic nitrogen degradation.</title>
        <authorList>
            <person name="Qin Q.L."/>
            <person name="Zhang X.Y."/>
            <person name="Wang X.M."/>
            <person name="Liu G.M."/>
            <person name="Chen X.L."/>
            <person name="Xie B.B."/>
            <person name="Dang H.Y."/>
            <person name="Zhou B.C."/>
            <person name="Yu J."/>
            <person name="Zhang Y.Z."/>
        </authorList>
    </citation>
    <scope>NUCLEOTIDE SEQUENCE [LARGE SCALE GENOMIC DNA]</scope>
    <source>
        <strain evidence="2">DSM 18752 / CCTCC AB 206139 / SM-A87</strain>
    </source>
</reference>